<reference evidence="1" key="1">
    <citation type="journal article" date="2023" name="Mol. Ecol. Resour.">
        <title>Chromosome-level genome assembly of a triploid poplar Populus alba 'Berolinensis'.</title>
        <authorList>
            <person name="Chen S."/>
            <person name="Yu Y."/>
            <person name="Wang X."/>
            <person name="Wang S."/>
            <person name="Zhang T."/>
            <person name="Zhou Y."/>
            <person name="He R."/>
            <person name="Meng N."/>
            <person name="Wang Y."/>
            <person name="Liu W."/>
            <person name="Liu Z."/>
            <person name="Liu J."/>
            <person name="Guo Q."/>
            <person name="Huang H."/>
            <person name="Sederoff R.R."/>
            <person name="Wang G."/>
            <person name="Qu G."/>
            <person name="Chen S."/>
        </authorList>
    </citation>
    <scope>NUCLEOTIDE SEQUENCE</scope>
    <source>
        <strain evidence="1">SC-2020</strain>
    </source>
</reference>
<dbReference type="EMBL" id="JAQIZT010000008">
    <property type="protein sequence ID" value="KAJ6987118.1"/>
    <property type="molecule type" value="Genomic_DNA"/>
</dbReference>
<sequence length="47" mass="5452">MTYFVSQHTLPPCEGEQLSCTKNESKALLKKDDLTPPVRFRVIKVFR</sequence>
<proteinExistence type="predicted"/>
<accession>A0AAD6MK99</accession>
<protein>
    <submittedName>
        <fullName evidence="1">Uncharacterized protein</fullName>
    </submittedName>
</protein>
<name>A0AAD6MK99_9ROSI</name>
<gene>
    <name evidence="1" type="ORF">NC653_020366</name>
</gene>
<dbReference type="Proteomes" id="UP001164929">
    <property type="component" value="Chromosome 8"/>
</dbReference>
<keyword evidence="2" id="KW-1185">Reference proteome</keyword>
<comment type="caution">
    <text evidence="1">The sequence shown here is derived from an EMBL/GenBank/DDBJ whole genome shotgun (WGS) entry which is preliminary data.</text>
</comment>
<dbReference type="AlphaFoldDB" id="A0AAD6MK99"/>
<evidence type="ECO:0000313" key="1">
    <source>
        <dbReference type="EMBL" id="KAJ6987118.1"/>
    </source>
</evidence>
<evidence type="ECO:0000313" key="2">
    <source>
        <dbReference type="Proteomes" id="UP001164929"/>
    </source>
</evidence>
<organism evidence="1 2">
    <name type="scientific">Populus alba x Populus x berolinensis</name>
    <dbReference type="NCBI Taxonomy" id="444605"/>
    <lineage>
        <taxon>Eukaryota</taxon>
        <taxon>Viridiplantae</taxon>
        <taxon>Streptophyta</taxon>
        <taxon>Embryophyta</taxon>
        <taxon>Tracheophyta</taxon>
        <taxon>Spermatophyta</taxon>
        <taxon>Magnoliopsida</taxon>
        <taxon>eudicotyledons</taxon>
        <taxon>Gunneridae</taxon>
        <taxon>Pentapetalae</taxon>
        <taxon>rosids</taxon>
        <taxon>fabids</taxon>
        <taxon>Malpighiales</taxon>
        <taxon>Salicaceae</taxon>
        <taxon>Saliceae</taxon>
        <taxon>Populus</taxon>
    </lineage>
</organism>